<dbReference type="AlphaFoldDB" id="A0A1V0HK86"/>
<dbReference type="KEGG" id="rped:AOQ87_00835"/>
<dbReference type="Proteomes" id="UP000242793">
    <property type="component" value="Chromosome"/>
</dbReference>
<sequence length="99" mass="11615">MGIIDCFNGMLFNHLLLHFDNIGIQDKKNAFAVEVHRRCISRDEKGTLAELSRNFADNLCHPFSCNDHFLLHLDDRQYFGPFDFIHHHFKVVKCQSIQI</sequence>
<proteinExistence type="predicted"/>
<evidence type="ECO:0000313" key="1">
    <source>
        <dbReference type="EMBL" id="ARC53240.1"/>
    </source>
</evidence>
<dbReference type="STRING" id="428411.AOQ87_00835"/>
<reference evidence="1 2" key="1">
    <citation type="submission" date="2015-10" db="EMBL/GenBank/DDBJ databases">
        <title>Survey of human and primate louse endosymbionts.</title>
        <authorList>
            <person name="Boyd B.M."/>
        </authorList>
    </citation>
    <scope>NUCLEOTIDE SEQUENCE [LARGE SCALE GENOMIC DNA]</scope>
    <source>
        <strain evidence="1 2">PTSK</strain>
    </source>
</reference>
<dbReference type="EMBL" id="CP012839">
    <property type="protein sequence ID" value="ARC53240.1"/>
    <property type="molecule type" value="Genomic_DNA"/>
</dbReference>
<accession>A0A1V0HK86</accession>
<name>A0A1V0HK86_9ENTR</name>
<gene>
    <name evidence="1" type="ORF">AOQ87_00835</name>
</gene>
<evidence type="ECO:0000313" key="2">
    <source>
        <dbReference type="Proteomes" id="UP000242793"/>
    </source>
</evidence>
<protein>
    <submittedName>
        <fullName evidence="1">Uncharacterized protein</fullName>
    </submittedName>
</protein>
<organism evidence="1 2">
    <name type="scientific">Candidatus Riesia pediculischaeffi</name>
    <dbReference type="NCBI Taxonomy" id="428411"/>
    <lineage>
        <taxon>Bacteria</taxon>
        <taxon>Pseudomonadati</taxon>
        <taxon>Pseudomonadota</taxon>
        <taxon>Gammaproteobacteria</taxon>
        <taxon>Enterobacterales</taxon>
        <taxon>Enterobacteriaceae</taxon>
        <taxon>Candidatus Riesia</taxon>
    </lineage>
</organism>
<keyword evidence="2" id="KW-1185">Reference proteome</keyword>